<reference evidence="2 3" key="1">
    <citation type="submission" date="2020-08" db="EMBL/GenBank/DDBJ databases">
        <title>A Genomic Blueprint of the Chicken Gut Microbiome.</title>
        <authorList>
            <person name="Gilroy R."/>
            <person name="Ravi A."/>
            <person name="Getino M."/>
            <person name="Pursley I."/>
            <person name="Horton D.L."/>
            <person name="Alikhan N.-F."/>
            <person name="Baker D."/>
            <person name="Gharbi K."/>
            <person name="Hall N."/>
            <person name="Watson M."/>
            <person name="Adriaenssens E.M."/>
            <person name="Foster-Nyarko E."/>
            <person name="Jarju S."/>
            <person name="Secka A."/>
            <person name="Antonio M."/>
            <person name="Oren A."/>
            <person name="Chaudhuri R."/>
            <person name="La Ragione R.M."/>
            <person name="Hildebrand F."/>
            <person name="Pallen M.J."/>
        </authorList>
    </citation>
    <scope>NUCLEOTIDE SEQUENCE [LARGE SCALE GENOMIC DNA]</scope>
    <source>
        <strain evidence="2 3">Sa3CUA2</strain>
    </source>
</reference>
<evidence type="ECO:0000313" key="3">
    <source>
        <dbReference type="Proteomes" id="UP000604241"/>
    </source>
</evidence>
<sequence>MFLFESITPAAAVMFVVVLAALIGLNELSRRSKAAGLTFFVAIPLLLTLFVWPHTAGSGSSTGTWFHWVKVYSALAGCLGFMAIRYVPRLASNRWALMFPPVILSINILEAVIRDFQVAGMEQGVVDGVMMVPGPWNVMNGVAGILNIVTICGWAGIYVSRDKTQDMIWPDMLWFWIVAYDLWNFAYVYNCVGDHAFYAGLALLLSCTIPAFWLRRGAWLQHRAHTLAFWMMFTMAVPAFVSDSPFAVQSSHSPAALMTVSALSLIANVAVLVYQAHRIVTRRLNPLRDELWTDLPTYRRVVETIPGHRDRTPVSLPEPVPALSGAR</sequence>
<dbReference type="Pfam" id="PF18948">
    <property type="entry name" value="DUF5692"/>
    <property type="match status" value="1"/>
</dbReference>
<feature type="transmembrane region" description="Helical" evidence="1">
    <location>
        <begin position="172"/>
        <end position="189"/>
    </location>
</feature>
<feature type="transmembrane region" description="Helical" evidence="1">
    <location>
        <begin position="254"/>
        <end position="274"/>
    </location>
</feature>
<organism evidence="2 3">
    <name type="scientific">Cellulomonas avistercoris</name>
    <dbReference type="NCBI Taxonomy" id="2762242"/>
    <lineage>
        <taxon>Bacteria</taxon>
        <taxon>Bacillati</taxon>
        <taxon>Actinomycetota</taxon>
        <taxon>Actinomycetes</taxon>
        <taxon>Micrococcales</taxon>
        <taxon>Cellulomonadaceae</taxon>
        <taxon>Cellulomonas</taxon>
    </lineage>
</organism>
<dbReference type="Proteomes" id="UP000604241">
    <property type="component" value="Unassembled WGS sequence"/>
</dbReference>
<protein>
    <submittedName>
        <fullName evidence="2">Uncharacterized protein</fullName>
    </submittedName>
</protein>
<feature type="transmembrane region" description="Helical" evidence="1">
    <location>
        <begin position="195"/>
        <end position="214"/>
    </location>
</feature>
<keyword evidence="1" id="KW-1133">Transmembrane helix</keyword>
<feature type="transmembrane region" description="Helical" evidence="1">
    <location>
        <begin position="226"/>
        <end position="248"/>
    </location>
</feature>
<evidence type="ECO:0000313" key="2">
    <source>
        <dbReference type="EMBL" id="MBD7917599.1"/>
    </source>
</evidence>
<feature type="transmembrane region" description="Helical" evidence="1">
    <location>
        <begin position="138"/>
        <end position="160"/>
    </location>
</feature>
<keyword evidence="1" id="KW-0812">Transmembrane</keyword>
<dbReference type="RefSeq" id="WP_191780909.1">
    <property type="nucleotide sequence ID" value="NZ_JACSQV010000003.1"/>
</dbReference>
<feature type="transmembrane region" description="Helical" evidence="1">
    <location>
        <begin position="65"/>
        <end position="84"/>
    </location>
</feature>
<accession>A0ABR8QAZ6</accession>
<comment type="caution">
    <text evidence="2">The sequence shown here is derived from an EMBL/GenBank/DDBJ whole genome shotgun (WGS) entry which is preliminary data.</text>
</comment>
<feature type="transmembrane region" description="Helical" evidence="1">
    <location>
        <begin position="6"/>
        <end position="25"/>
    </location>
</feature>
<proteinExistence type="predicted"/>
<dbReference type="InterPro" id="IPR043747">
    <property type="entry name" value="DUF5692"/>
</dbReference>
<keyword evidence="1" id="KW-0472">Membrane</keyword>
<dbReference type="EMBL" id="JACSQV010000003">
    <property type="protein sequence ID" value="MBD7917599.1"/>
    <property type="molecule type" value="Genomic_DNA"/>
</dbReference>
<feature type="transmembrane region" description="Helical" evidence="1">
    <location>
        <begin position="96"/>
        <end position="113"/>
    </location>
</feature>
<feature type="transmembrane region" description="Helical" evidence="1">
    <location>
        <begin position="34"/>
        <end position="53"/>
    </location>
</feature>
<name>A0ABR8QAZ6_9CELL</name>
<keyword evidence="3" id="KW-1185">Reference proteome</keyword>
<gene>
    <name evidence="2" type="ORF">H9657_04805</name>
</gene>
<evidence type="ECO:0000256" key="1">
    <source>
        <dbReference type="SAM" id="Phobius"/>
    </source>
</evidence>